<evidence type="ECO:0000259" key="2">
    <source>
        <dbReference type="Pfam" id="PF10728"/>
    </source>
</evidence>
<sequence length="317" mass="35903">MVFRKETIPCIYYFETELVLPDANETHCPAMKNGGMLMNIGFIGAGKVGFSLGKYLTERNVRVTGYYSRNPDSSREAADFTNTRQYMNLRHLVEDSDVLFVAIPDSAIAPMWEQLKMLPIQNKIISHFSGSLSSAVFSDIERYHAYGYSIHPLFAINDKYESYKVISQAFFTIEGDPKYLNWFQKLFEGFGNPVEIISGQDKVRYHAAAAMVSNLYVGLANLCEEMLRNCGFSAANAHRALSPLMMGNTENIVEYRPVGALTGPIERNDLSTVMDHLDSLSGEARKIYQDLSVEVLKVAREKHPERDYSEMERIIRS</sequence>
<comment type="caution">
    <text evidence="3">The sequence shown here is derived from an EMBL/GenBank/DDBJ whole genome shotgun (WGS) entry which is preliminary data.</text>
</comment>
<keyword evidence="4" id="KW-1185">Reference proteome</keyword>
<dbReference type="PANTHER" id="PTHR40459:SF1">
    <property type="entry name" value="CONSERVED HYPOTHETICAL ALANINE AND LEUCINE RICH PROTEIN"/>
    <property type="match status" value="1"/>
</dbReference>
<dbReference type="EMBL" id="AWVJ01000092">
    <property type="protein sequence ID" value="ERK46972.1"/>
    <property type="molecule type" value="Genomic_DNA"/>
</dbReference>
<evidence type="ECO:0000259" key="1">
    <source>
        <dbReference type="Pfam" id="PF03807"/>
    </source>
</evidence>
<reference evidence="3 4" key="1">
    <citation type="submission" date="2013-06" db="EMBL/GenBank/DDBJ databases">
        <authorList>
            <person name="Weinstock G."/>
            <person name="Sodergren E."/>
            <person name="Lobos E.A."/>
            <person name="Fulton L."/>
            <person name="Fulton R."/>
            <person name="Courtney L."/>
            <person name="Fronick C."/>
            <person name="O'Laughlin M."/>
            <person name="Godfrey J."/>
            <person name="Wilson R.M."/>
            <person name="Miner T."/>
            <person name="Farmer C."/>
            <person name="Delehaunty K."/>
            <person name="Cordes M."/>
            <person name="Minx P."/>
            <person name="Tomlinson C."/>
            <person name="Chen J."/>
            <person name="Wollam A."/>
            <person name="Pepin K.H."/>
            <person name="Bhonagiri V."/>
            <person name="Zhang X."/>
            <person name="Warren W."/>
            <person name="Mitreva M."/>
            <person name="Mardis E.R."/>
            <person name="Wilson R.K."/>
        </authorList>
    </citation>
    <scope>NUCLEOTIDE SEQUENCE [LARGE SCALE GENOMIC DNA]</scope>
    <source>
        <strain evidence="3 4">ATCC 29099</strain>
    </source>
</reference>
<gene>
    <name evidence="3" type="ORF">HMPREF0373_01520</name>
</gene>
<feature type="domain" description="DUF2520" evidence="2">
    <location>
        <begin position="170"/>
        <end position="292"/>
    </location>
</feature>
<dbReference type="PANTHER" id="PTHR40459">
    <property type="entry name" value="CONSERVED HYPOTHETICAL ALANINE AND LEUCINE RICH PROTEIN"/>
    <property type="match status" value="1"/>
</dbReference>
<dbReference type="InterPro" id="IPR018931">
    <property type="entry name" value="DUF2520"/>
</dbReference>
<dbReference type="AlphaFoldDB" id="U2R8H3"/>
<dbReference type="InterPro" id="IPR036291">
    <property type="entry name" value="NAD(P)-bd_dom_sf"/>
</dbReference>
<name>U2R8H3_EUBRA</name>
<evidence type="ECO:0000313" key="4">
    <source>
        <dbReference type="Proteomes" id="UP000016608"/>
    </source>
</evidence>
<dbReference type="SUPFAM" id="SSF48179">
    <property type="entry name" value="6-phosphogluconate dehydrogenase C-terminal domain-like"/>
    <property type="match status" value="1"/>
</dbReference>
<evidence type="ECO:0000313" key="3">
    <source>
        <dbReference type="EMBL" id="ERK46972.1"/>
    </source>
</evidence>
<dbReference type="InterPro" id="IPR008927">
    <property type="entry name" value="6-PGluconate_DH-like_C_sf"/>
</dbReference>
<dbReference type="InterPro" id="IPR037108">
    <property type="entry name" value="TM1727-like_C_sf"/>
</dbReference>
<dbReference type="Gene3D" id="3.40.50.720">
    <property type="entry name" value="NAD(P)-binding Rossmann-like Domain"/>
    <property type="match status" value="1"/>
</dbReference>
<dbReference type="Pfam" id="PF10728">
    <property type="entry name" value="DUF2520"/>
    <property type="match status" value="1"/>
</dbReference>
<accession>U2R8H3</accession>
<dbReference type="Gene3D" id="1.10.1040.20">
    <property type="entry name" value="ProC-like, C-terminal domain"/>
    <property type="match status" value="1"/>
</dbReference>
<dbReference type="InterPro" id="IPR028939">
    <property type="entry name" value="P5C_Rdtase_cat_N"/>
</dbReference>
<dbReference type="SUPFAM" id="SSF51735">
    <property type="entry name" value="NAD(P)-binding Rossmann-fold domains"/>
    <property type="match status" value="1"/>
</dbReference>
<feature type="domain" description="Pyrroline-5-carboxylate reductase catalytic N-terminal" evidence="1">
    <location>
        <begin position="40"/>
        <end position="125"/>
    </location>
</feature>
<protein>
    <submittedName>
        <fullName evidence="3">NADP oxidoreductase coenzyme F420-dependent</fullName>
    </submittedName>
</protein>
<dbReference type="HOGENOM" id="CLU_055635_1_0_9"/>
<proteinExistence type="predicted"/>
<organism evidence="3 4">
    <name type="scientific">Eubacterium ramulus ATCC 29099</name>
    <dbReference type="NCBI Taxonomy" id="1256908"/>
    <lineage>
        <taxon>Bacteria</taxon>
        <taxon>Bacillati</taxon>
        <taxon>Bacillota</taxon>
        <taxon>Clostridia</taxon>
        <taxon>Eubacteriales</taxon>
        <taxon>Eubacteriaceae</taxon>
        <taxon>Eubacterium</taxon>
    </lineage>
</organism>
<dbReference type="Proteomes" id="UP000016608">
    <property type="component" value="Unassembled WGS sequence"/>
</dbReference>
<dbReference type="Pfam" id="PF03807">
    <property type="entry name" value="F420_oxidored"/>
    <property type="match status" value="1"/>
</dbReference>
<dbReference type="PATRIC" id="fig|1256908.3.peg.1410"/>
<dbReference type="eggNOG" id="COG5495">
    <property type="taxonomic scope" value="Bacteria"/>
</dbReference>